<dbReference type="Proteomes" id="UP001642540">
    <property type="component" value="Unassembled WGS sequence"/>
</dbReference>
<name>A0ABP1Q8B7_9HEXA</name>
<gene>
    <name evidence="2" type="ORF">ODALV1_LOCUS7250</name>
</gene>
<organism evidence="2 3">
    <name type="scientific">Orchesella dallaii</name>
    <dbReference type="NCBI Taxonomy" id="48710"/>
    <lineage>
        <taxon>Eukaryota</taxon>
        <taxon>Metazoa</taxon>
        <taxon>Ecdysozoa</taxon>
        <taxon>Arthropoda</taxon>
        <taxon>Hexapoda</taxon>
        <taxon>Collembola</taxon>
        <taxon>Entomobryomorpha</taxon>
        <taxon>Entomobryoidea</taxon>
        <taxon>Orchesellidae</taxon>
        <taxon>Orchesellinae</taxon>
        <taxon>Orchesella</taxon>
    </lineage>
</organism>
<accession>A0ABP1Q8B7</accession>
<feature type="transmembrane region" description="Helical" evidence="1">
    <location>
        <begin position="12"/>
        <end position="36"/>
    </location>
</feature>
<protein>
    <recommendedName>
        <fullName evidence="4">Small integral membrane protein 29</fullName>
    </recommendedName>
</protein>
<comment type="caution">
    <text evidence="2">The sequence shown here is derived from an EMBL/GenBank/DDBJ whole genome shotgun (WGS) entry which is preliminary data.</text>
</comment>
<evidence type="ECO:0000313" key="3">
    <source>
        <dbReference type="Proteomes" id="UP001642540"/>
    </source>
</evidence>
<feature type="transmembrane region" description="Helical" evidence="1">
    <location>
        <begin position="94"/>
        <end position="118"/>
    </location>
</feature>
<reference evidence="2 3" key="1">
    <citation type="submission" date="2024-08" db="EMBL/GenBank/DDBJ databases">
        <authorList>
            <person name="Cucini C."/>
            <person name="Frati F."/>
        </authorList>
    </citation>
    <scope>NUCLEOTIDE SEQUENCE [LARGE SCALE GENOMIC DNA]</scope>
</reference>
<keyword evidence="3" id="KW-1185">Reference proteome</keyword>
<keyword evidence="1" id="KW-1133">Transmembrane helix</keyword>
<evidence type="ECO:0008006" key="4">
    <source>
        <dbReference type="Google" id="ProtNLM"/>
    </source>
</evidence>
<dbReference type="EMBL" id="CAXLJM020000023">
    <property type="protein sequence ID" value="CAL8089072.1"/>
    <property type="molecule type" value="Genomic_DNA"/>
</dbReference>
<sequence length="164" mass="18353">MLIVDCFNLRNIIIYSFSFSVKSTFNELFIILSLVVGRNMNVTTTESSVSDQLTSLAGTVFATPETLILSSVHENGSYHDHVKDSHKGPSSESLAFVLIPLIVVLTVAIVSGMAIYCIQRRQRLDSLRHTLIPLYRFTPADDDEWGVLLDNAHPNPNQEGDRFR</sequence>
<proteinExistence type="predicted"/>
<evidence type="ECO:0000313" key="2">
    <source>
        <dbReference type="EMBL" id="CAL8089072.1"/>
    </source>
</evidence>
<keyword evidence="1" id="KW-0472">Membrane</keyword>
<keyword evidence="1" id="KW-0812">Transmembrane</keyword>
<evidence type="ECO:0000256" key="1">
    <source>
        <dbReference type="SAM" id="Phobius"/>
    </source>
</evidence>